<dbReference type="InterPro" id="IPR000253">
    <property type="entry name" value="FHA_dom"/>
</dbReference>
<keyword evidence="4" id="KW-0804">Transcription</keyword>
<feature type="region of interest" description="Disordered" evidence="7">
    <location>
        <begin position="546"/>
        <end position="571"/>
    </location>
</feature>
<dbReference type="PANTHER" id="PTHR45881:SF1">
    <property type="entry name" value="FORK HEAD PROTEIN HOMOLOG 2"/>
    <property type="match status" value="1"/>
</dbReference>
<dbReference type="PROSITE" id="PS00657">
    <property type="entry name" value="FORK_HEAD_1"/>
    <property type="match status" value="1"/>
</dbReference>
<feature type="compositionally biased region" description="Low complexity" evidence="7">
    <location>
        <begin position="674"/>
        <end position="693"/>
    </location>
</feature>
<dbReference type="PANTHER" id="PTHR45881">
    <property type="entry name" value="CHECKPOINT SUPPRESSOR 1-LIKE, ISOFORM A-RELATED"/>
    <property type="match status" value="1"/>
</dbReference>
<dbReference type="PROSITE" id="PS50039">
    <property type="entry name" value="FORK_HEAD_3"/>
    <property type="match status" value="1"/>
</dbReference>
<dbReference type="Pfam" id="PF00250">
    <property type="entry name" value="Forkhead"/>
    <property type="match status" value="1"/>
</dbReference>
<evidence type="ECO:0000313" key="11">
    <source>
        <dbReference type="Proteomes" id="UP000726737"/>
    </source>
</evidence>
<proteinExistence type="predicted"/>
<keyword evidence="11" id="KW-1185">Reference proteome</keyword>
<dbReference type="PROSITE" id="PS50006">
    <property type="entry name" value="FHA_DOMAIN"/>
    <property type="match status" value="1"/>
</dbReference>
<dbReference type="GO" id="GO:0000978">
    <property type="term" value="F:RNA polymerase II cis-regulatory region sequence-specific DNA binding"/>
    <property type="evidence" value="ECO:0007669"/>
    <property type="project" value="TreeGrafter"/>
</dbReference>
<evidence type="ECO:0000259" key="9">
    <source>
        <dbReference type="PROSITE" id="PS50039"/>
    </source>
</evidence>
<feature type="region of interest" description="Disordered" evidence="7">
    <location>
        <begin position="719"/>
        <end position="799"/>
    </location>
</feature>
<evidence type="ECO:0000256" key="4">
    <source>
        <dbReference type="ARBA" id="ARBA00023163"/>
    </source>
</evidence>
<dbReference type="CDD" id="cd22701">
    <property type="entry name" value="FHA_FKH1-like"/>
    <property type="match status" value="1"/>
</dbReference>
<evidence type="ECO:0000256" key="5">
    <source>
        <dbReference type="ARBA" id="ARBA00023242"/>
    </source>
</evidence>
<protein>
    <submittedName>
        <fullName evidence="10">Pre-rRNA-processing protein fhl1</fullName>
    </submittedName>
</protein>
<feature type="compositionally biased region" description="Polar residues" evidence="7">
    <location>
        <begin position="722"/>
        <end position="749"/>
    </location>
</feature>
<comment type="caution">
    <text evidence="10">The sequence shown here is derived from an EMBL/GenBank/DDBJ whole genome shotgun (WGS) entry which is preliminary data.</text>
</comment>
<feature type="region of interest" description="Disordered" evidence="7">
    <location>
        <begin position="403"/>
        <end position="470"/>
    </location>
</feature>
<dbReference type="InterPro" id="IPR036390">
    <property type="entry name" value="WH_DNA-bd_sf"/>
</dbReference>
<evidence type="ECO:0000259" key="8">
    <source>
        <dbReference type="PROSITE" id="PS50006"/>
    </source>
</evidence>
<evidence type="ECO:0000256" key="2">
    <source>
        <dbReference type="ARBA" id="ARBA00023015"/>
    </source>
</evidence>
<feature type="compositionally biased region" description="Low complexity" evidence="7">
    <location>
        <begin position="437"/>
        <end position="465"/>
    </location>
</feature>
<dbReference type="InterPro" id="IPR018122">
    <property type="entry name" value="TF_fork_head_CS_1"/>
</dbReference>
<dbReference type="InterPro" id="IPR036388">
    <property type="entry name" value="WH-like_DNA-bd_sf"/>
</dbReference>
<dbReference type="OrthoDB" id="5954824at2759"/>
<dbReference type="Gene3D" id="2.60.200.20">
    <property type="match status" value="1"/>
</dbReference>
<feature type="domain" description="Fork-head" evidence="9">
    <location>
        <begin position="311"/>
        <end position="405"/>
    </location>
</feature>
<feature type="compositionally biased region" description="Low complexity" evidence="7">
    <location>
        <begin position="787"/>
        <end position="799"/>
    </location>
</feature>
<dbReference type="SUPFAM" id="SSF46785">
    <property type="entry name" value="Winged helix' DNA-binding domain"/>
    <property type="match status" value="1"/>
</dbReference>
<keyword evidence="2" id="KW-0805">Transcription regulation</keyword>
<dbReference type="GO" id="GO:0005634">
    <property type="term" value="C:nucleus"/>
    <property type="evidence" value="ECO:0007669"/>
    <property type="project" value="UniProtKB-SubCell"/>
</dbReference>
<feature type="domain" description="FHA" evidence="8">
    <location>
        <begin position="161"/>
        <end position="216"/>
    </location>
</feature>
<evidence type="ECO:0000256" key="6">
    <source>
        <dbReference type="PROSITE-ProRule" id="PRU00089"/>
    </source>
</evidence>
<accession>A0A9P6TYN9</accession>
<feature type="DNA-binding region" description="Fork-head" evidence="6">
    <location>
        <begin position="311"/>
        <end position="405"/>
    </location>
</feature>
<name>A0A9P6TYN9_9FUNG</name>
<evidence type="ECO:0000256" key="7">
    <source>
        <dbReference type="SAM" id="MobiDB-lite"/>
    </source>
</evidence>
<feature type="compositionally biased region" description="Polar residues" evidence="7">
    <location>
        <begin position="756"/>
        <end position="765"/>
    </location>
</feature>
<comment type="subcellular location">
    <subcellularLocation>
        <location evidence="1 6">Nucleus</location>
    </subcellularLocation>
</comment>
<evidence type="ECO:0000313" key="10">
    <source>
        <dbReference type="EMBL" id="KAG0252905.1"/>
    </source>
</evidence>
<dbReference type="EMBL" id="JAAAJA010000492">
    <property type="protein sequence ID" value="KAG0252905.1"/>
    <property type="molecule type" value="Genomic_DNA"/>
</dbReference>
<evidence type="ECO:0000256" key="3">
    <source>
        <dbReference type="ARBA" id="ARBA00023125"/>
    </source>
</evidence>
<dbReference type="InterPro" id="IPR030456">
    <property type="entry name" value="TF_fork_head_CS_2"/>
</dbReference>
<keyword evidence="5 6" id="KW-0539">Nucleus</keyword>
<feature type="compositionally biased region" description="Polar residues" evidence="7">
    <location>
        <begin position="251"/>
        <end position="305"/>
    </location>
</feature>
<dbReference type="SMART" id="SM00339">
    <property type="entry name" value="FH"/>
    <property type="match status" value="1"/>
</dbReference>
<dbReference type="Gene3D" id="1.10.10.10">
    <property type="entry name" value="Winged helix-like DNA-binding domain superfamily/Winged helix DNA-binding domain"/>
    <property type="match status" value="1"/>
</dbReference>
<dbReference type="Proteomes" id="UP000726737">
    <property type="component" value="Unassembled WGS sequence"/>
</dbReference>
<dbReference type="Pfam" id="PF00498">
    <property type="entry name" value="FHA"/>
    <property type="match status" value="1"/>
</dbReference>
<organism evidence="10 11">
    <name type="scientific">Mortierella polycephala</name>
    <dbReference type="NCBI Taxonomy" id="41804"/>
    <lineage>
        <taxon>Eukaryota</taxon>
        <taxon>Fungi</taxon>
        <taxon>Fungi incertae sedis</taxon>
        <taxon>Mucoromycota</taxon>
        <taxon>Mortierellomycotina</taxon>
        <taxon>Mortierellomycetes</taxon>
        <taxon>Mortierellales</taxon>
        <taxon>Mortierellaceae</taxon>
        <taxon>Mortierella</taxon>
    </lineage>
</organism>
<dbReference type="SUPFAM" id="SSF49879">
    <property type="entry name" value="SMAD/FHA domain"/>
    <property type="match status" value="1"/>
</dbReference>
<dbReference type="SMART" id="SM00240">
    <property type="entry name" value="FHA"/>
    <property type="match status" value="1"/>
</dbReference>
<gene>
    <name evidence="10" type="primary">FHL1_2</name>
    <name evidence="10" type="ORF">BG011_006694</name>
</gene>
<evidence type="ECO:0000256" key="1">
    <source>
        <dbReference type="ARBA" id="ARBA00004123"/>
    </source>
</evidence>
<feature type="region of interest" description="Disordered" evidence="7">
    <location>
        <begin position="248"/>
        <end position="309"/>
    </location>
</feature>
<dbReference type="GO" id="GO:0000981">
    <property type="term" value="F:DNA-binding transcription factor activity, RNA polymerase II-specific"/>
    <property type="evidence" value="ECO:0007669"/>
    <property type="project" value="TreeGrafter"/>
</dbReference>
<keyword evidence="3 6" id="KW-0238">DNA-binding</keyword>
<dbReference type="InterPro" id="IPR001766">
    <property type="entry name" value="Fork_head_dom"/>
</dbReference>
<dbReference type="PRINTS" id="PR00053">
    <property type="entry name" value="FORKHEAD"/>
</dbReference>
<dbReference type="InterPro" id="IPR008984">
    <property type="entry name" value="SMAD_FHA_dom_sf"/>
</dbReference>
<dbReference type="FunFam" id="1.10.10.10:FF:000030">
    <property type="entry name" value="Forkhead box protein K2"/>
    <property type="match status" value="1"/>
</dbReference>
<reference evidence="10" key="1">
    <citation type="journal article" date="2020" name="Fungal Divers.">
        <title>Resolving the Mortierellaceae phylogeny through synthesis of multi-gene phylogenetics and phylogenomics.</title>
        <authorList>
            <person name="Vandepol N."/>
            <person name="Liber J."/>
            <person name="Desiro A."/>
            <person name="Na H."/>
            <person name="Kennedy M."/>
            <person name="Barry K."/>
            <person name="Grigoriev I.V."/>
            <person name="Miller A.N."/>
            <person name="O'Donnell K."/>
            <person name="Stajich J.E."/>
            <person name="Bonito G."/>
        </authorList>
    </citation>
    <scope>NUCLEOTIDE SEQUENCE</scope>
    <source>
        <strain evidence="10">KOD948</strain>
    </source>
</reference>
<sequence length="799" mass="83744">MIKLHWAILRTQLFATNSDHVLGSPRHSTSTLTFHSSSQPQRWNPFSTHHHNYSAMDETALAAELLAEKFNSHGQAHHPQGMQQQMPLQDSLHQLDSHSSQTHMAISGAYTQGTNITYPQATNNTNAATTAANGEASSEPVQAYAKLEGDSFCYYIRTLQVTFGRKASSSDQVDIHLGPTKAISRQHARLFYNFTTQRFEMTVFGKNGAFVNDQFVEKGVTVPLENRTKIQIGEVSFSFLLPKIETDDSAQDATQSQGSLQRTSGAGNGASGVSQQAHPASASSNTSVKREASSQPPEQFDSSDYSSRDTKPPFSYASLIAQAINSIPTRKLTLNGIYQHITQHYPYYQMAQNGWQNSIRHNLSLNKAFVKVPRSDSEPGKGAFWTIDQSCESQFANGVYKRNRRAMSSKPAGARSESPFDQTDKPRKRINTGSDLASSQSPAPSSAPLMTASQSSNQSSAPQAQHTSAQTLDISQISEASLKLAALLQQNPGMLALNLATLTQSLTGVNKEGAQNALATALIAAAKANAGQGGLASALPATARALATHMQQQQSQQQPSPASSSASTTTTVPNLAQSLATLQAVAAAIAAARGTATAASTAATVTSAEAAGIRPLPAMSAMLSSPLSNTATMSPNAAQSSPIAQLVAAAQAHAAAQAQARALAQQAQAQGQLSASASASASPTPSTPTSTSAGQTVSDAQAQVLVLQARALAQAREQAQEISKTSVVPTVQGSDAQETKVATAQSTTAICDGDTDPSSLSTASESVVPAVPDTSPSSSLDPKHDQASTSSSATTPQST</sequence>
<dbReference type="PROSITE" id="PS00658">
    <property type="entry name" value="FORK_HEAD_2"/>
    <property type="match status" value="1"/>
</dbReference>
<feature type="region of interest" description="Disordered" evidence="7">
    <location>
        <begin position="674"/>
        <end position="696"/>
    </location>
</feature>
<dbReference type="AlphaFoldDB" id="A0A9P6TYN9"/>